<dbReference type="Proteomes" id="UP000070412">
    <property type="component" value="Unassembled WGS sequence"/>
</dbReference>
<organism evidence="2">
    <name type="scientific">Sarcoptes scabiei</name>
    <name type="common">Itch mite</name>
    <name type="synonym">Acarus scabiei</name>
    <dbReference type="NCBI Taxonomy" id="52283"/>
    <lineage>
        <taxon>Eukaryota</taxon>
        <taxon>Metazoa</taxon>
        <taxon>Ecdysozoa</taxon>
        <taxon>Arthropoda</taxon>
        <taxon>Chelicerata</taxon>
        <taxon>Arachnida</taxon>
        <taxon>Acari</taxon>
        <taxon>Acariformes</taxon>
        <taxon>Sarcoptiformes</taxon>
        <taxon>Astigmata</taxon>
        <taxon>Psoroptidia</taxon>
        <taxon>Sarcoptoidea</taxon>
        <taxon>Sarcoptidae</taxon>
        <taxon>Sarcoptinae</taxon>
        <taxon>Sarcoptes</taxon>
    </lineage>
</organism>
<reference evidence="4" key="1">
    <citation type="journal article" date="2020" name="PLoS Negl. Trop. Dis.">
        <title>High-quality nuclear genome for Sarcoptes scabiei-A critical resource for a neglected parasite.</title>
        <authorList>
            <person name="Korhonen P.K."/>
            <person name="Gasser R.B."/>
            <person name="Ma G."/>
            <person name="Wang T."/>
            <person name="Stroehlein A.J."/>
            <person name="Young N.D."/>
            <person name="Ang C.S."/>
            <person name="Fernando D.D."/>
            <person name="Lu H.C."/>
            <person name="Taylor S."/>
            <person name="Reynolds S.L."/>
            <person name="Mofiz E."/>
            <person name="Najaraj S.H."/>
            <person name="Gowda H."/>
            <person name="Madugundu A."/>
            <person name="Renuse S."/>
            <person name="Holt D."/>
            <person name="Pandey A."/>
            <person name="Papenfuss A.T."/>
            <person name="Fischer K."/>
        </authorList>
    </citation>
    <scope>NUCLEOTIDE SEQUENCE [LARGE SCALE GENOMIC DNA]</scope>
</reference>
<protein>
    <submittedName>
        <fullName evidence="2 3">Uncharacterized protein</fullName>
    </submittedName>
</protein>
<name>A0A834VC80_SARSC</name>
<evidence type="ECO:0000313" key="2">
    <source>
        <dbReference type="EMBL" id="KAF7489974.1"/>
    </source>
</evidence>
<sequence>MNAKELKCSKFYVKIMIISPRIVILGSFALILIRSSLNLSFEVDFFGKKWHKKEFEMCQKLRNDSTLHRSLVLPYRSSFEFLCFACLSRTEMTLKKSPTVWNLWKFVPFIEAKVYPISPIDSNIRIDQNGHLRMHKIQSNGTYYCIYRMRILAIYSITVLRKPSIHRLLEKGSSHLRSSINNFTSTFNGGESLRIDYERLYRIPCNDKRRFSTQISVHICYLHGAHRNSTSPSASNELFLRKINAFKKLSCFEPLINRIVLEQFFLPGIIEHIQICSNRLIKSSKKKQNRWKNLIESARKSINIKISPGQSITICCGNYNGWDNYVPREIRMIEFNLLDEKNLGRNLLNQSVRLSRLFLSKASQNRMEFDFLGNVHIDPVEVFDFDLTFQCYDGEKRVTSIRLLPERIEFYSSFESFSYIISTRRFIEFWFSMLPRITGQEQTHNVESDKISNDRSIRDQIKL</sequence>
<keyword evidence="4" id="KW-1185">Reference proteome</keyword>
<keyword evidence="1" id="KW-1133">Transmembrane helix</keyword>
<dbReference type="EnsemblMetazoa" id="SSS_4689s_mrna">
    <property type="protein sequence ID" value="KAF7489974.1"/>
    <property type="gene ID" value="SSS_4689"/>
</dbReference>
<evidence type="ECO:0000313" key="3">
    <source>
        <dbReference type="EnsemblMetazoa" id="KAF7489974.1"/>
    </source>
</evidence>
<dbReference type="AlphaFoldDB" id="A0A834VC80"/>
<keyword evidence="1" id="KW-0472">Membrane</keyword>
<evidence type="ECO:0000256" key="1">
    <source>
        <dbReference type="SAM" id="Phobius"/>
    </source>
</evidence>
<keyword evidence="1" id="KW-0812">Transmembrane</keyword>
<reference evidence="2" key="2">
    <citation type="submission" date="2020-01" db="EMBL/GenBank/DDBJ databases">
        <authorList>
            <person name="Korhonen P.K.K."/>
            <person name="Guangxu M.G."/>
            <person name="Wang T.W."/>
            <person name="Stroehlein A.J.S."/>
            <person name="Young N.D."/>
            <person name="Ang C.-S.A."/>
            <person name="Fernando D.W.F."/>
            <person name="Lu H.L."/>
            <person name="Taylor S.T."/>
            <person name="Ehtesham M.E.M."/>
            <person name="Najaraj S.H.N."/>
            <person name="Harsha G.H.G."/>
            <person name="Madugundu A.M."/>
            <person name="Renuse S.R."/>
            <person name="Holt D.H."/>
            <person name="Pandey A.P."/>
            <person name="Papenfuss A.P."/>
            <person name="Gasser R.B.G."/>
            <person name="Fischer K.F."/>
        </authorList>
    </citation>
    <scope>NUCLEOTIDE SEQUENCE</scope>
    <source>
        <strain evidence="2">SSS_KF_BRIS2020</strain>
    </source>
</reference>
<gene>
    <name evidence="2" type="ORF">SSS_4689</name>
</gene>
<evidence type="ECO:0000313" key="4">
    <source>
        <dbReference type="Proteomes" id="UP000070412"/>
    </source>
</evidence>
<reference evidence="3" key="3">
    <citation type="submission" date="2022-06" db="UniProtKB">
        <authorList>
            <consortium name="EnsemblMetazoa"/>
        </authorList>
    </citation>
    <scope>IDENTIFICATION</scope>
</reference>
<feature type="transmembrane region" description="Helical" evidence="1">
    <location>
        <begin position="12"/>
        <end position="33"/>
    </location>
</feature>
<dbReference type="EMBL" id="WVUK01000063">
    <property type="protein sequence ID" value="KAF7489974.1"/>
    <property type="molecule type" value="Genomic_DNA"/>
</dbReference>
<accession>A0A834VC80</accession>
<proteinExistence type="predicted"/>